<dbReference type="Proteomes" id="UP000886523">
    <property type="component" value="Unassembled WGS sequence"/>
</dbReference>
<evidence type="ECO:0000256" key="7">
    <source>
        <dbReference type="ARBA" id="ARBA00023136"/>
    </source>
</evidence>
<evidence type="ECO:0000313" key="12">
    <source>
        <dbReference type="Proteomes" id="UP000886523"/>
    </source>
</evidence>
<dbReference type="GO" id="GO:0005524">
    <property type="term" value="F:ATP binding"/>
    <property type="evidence" value="ECO:0007669"/>
    <property type="project" value="UniProtKB-KW"/>
</dbReference>
<evidence type="ECO:0000256" key="5">
    <source>
        <dbReference type="ARBA" id="ARBA00022840"/>
    </source>
</evidence>
<dbReference type="InterPro" id="IPR010929">
    <property type="entry name" value="PDR_CDR_ABC"/>
</dbReference>
<dbReference type="Pfam" id="PF00005">
    <property type="entry name" value="ABC_tran"/>
    <property type="match status" value="2"/>
</dbReference>
<evidence type="ECO:0000256" key="8">
    <source>
        <dbReference type="SAM" id="MobiDB-lite"/>
    </source>
</evidence>
<dbReference type="SMART" id="SM00382">
    <property type="entry name" value="AAA"/>
    <property type="match status" value="2"/>
</dbReference>
<dbReference type="PROSITE" id="PS00211">
    <property type="entry name" value="ABC_TRANSPORTER_1"/>
    <property type="match status" value="1"/>
</dbReference>
<dbReference type="InterPro" id="IPR034001">
    <property type="entry name" value="ABCG_PDR_1"/>
</dbReference>
<evidence type="ECO:0000256" key="1">
    <source>
        <dbReference type="ARBA" id="ARBA00004141"/>
    </source>
</evidence>
<dbReference type="GO" id="GO:0140359">
    <property type="term" value="F:ABC-type transporter activity"/>
    <property type="evidence" value="ECO:0007669"/>
    <property type="project" value="InterPro"/>
</dbReference>
<dbReference type="CDD" id="cd03233">
    <property type="entry name" value="ABCG_PDR_domain1"/>
    <property type="match status" value="1"/>
</dbReference>
<feature type="region of interest" description="Disordered" evidence="8">
    <location>
        <begin position="735"/>
        <end position="759"/>
    </location>
</feature>
<sequence length="1317" mass="146448">MARQMFASELGHENLNEPHAHYQDSISISVPDEITVHTPNNVISGDAAFDLRSWIENRNFLEQTRGVEPKSLGLAWHEVAVLAPPGTRAAFVHTLPIAILNTFGPDAFRIASGAFHSVQEDSMRKLIRGHTGVLKDGEMLLVLGRPGSGCSTFLKAISSSLPPNVTLHPASKISYGGLPPSEIMGDLRGEVIYSGEEDIHIPALTVADTFRFALRSKVPTRDKRPVGESRQQFVESTLDVFLKMFGISHVRDTIVGDAYKRGVSGGERKRVSIAEVLACRAAITCWDNSTRGLDANTALEYVRSLRLSTDLRRTSATLATLYQVSETIYDQFDRVLLVDEGRCVYYGPRDRARRYFQGLGYYAPERQTTADFLTSVTDPNEVMYDSEYKGRSPRTAEEREIAWKRSSLYADLLQELKEDIVRVQKNRRVPKTSRYTVSFAEQVKSLTIRQLLIKWESRNDMYIKYFTIFSVSLMISSVFYGESQTTAGVFTRGGVLLESLDAVSGRPVIAKHRQFGFHRPSAVIVARALTDIPFLVVQCTVTSLIIYFMANLRRDAGAFFIYLLYVFLTTYNLTALYRLFAVFSPSFHTAIRFAVLGLSEYVIHRPQMGWLTFMSYIQGIAYGYEGLVVNELAFAMNCDPSTIVPFGEARDIAYQTCILPGSRAGSLLVQGGDYLRESFGYSHHHLWRNVGVMIAFTILYVVLTMIGAEILDFGGDVGGITIFAKTTRTKALARSLGPAVPDDPEAGPVKSEPGSWRNLQRDPYLTRSKLPKKSVPVSLESRPIFTFKDVNYSIGDKAVLRHINGWVRPGQLTALMGVSGAGKTTLLTSLSQRQESGILTGELLVDGKPLDAGFQKSTGLCLQSDVHLPSSTVREAVTFSALLRQPREVSREEKLAEVDRTLRLLELDDLQDALVPTLTIEQRKRVTIAVELAAKPELLLFLDEPTSGLDSAGAASIIHQPSALLFQSFDQLLLLSNRGQAVYFGPIGDTLGDSNVVRSYFENNGATPCPPSANVAEYILDVASGEGAHKIDWAERWENSINAAQVKQEINEIKLQRAGRPKASDPRLLREFSSSIYTQIVETTKRQFIDMYRDPSYAYGILFSNTLVGLIMGLAFHHIGDGILIILLNFPAVVNAMMAKFMQYRNLYEAREGPSKTYSWIAFMTAFVIISCIHFRASVIYFLPSFFIPFYKRDTYVAGFAFLMIITFNLFAIFFSIALAAGAPTPTAATYILPFLLSSFFVVNGVIVPKNKIVTPFGQTCAAYAGSWAAASTGYLTNPNSTSDCGYCHYRNGDQYLATLSIKYSEHWRDFGAFFFT</sequence>
<dbReference type="InterPro" id="IPR027417">
    <property type="entry name" value="P-loop_NTPase"/>
</dbReference>
<dbReference type="GO" id="GO:0016020">
    <property type="term" value="C:membrane"/>
    <property type="evidence" value="ECO:0007669"/>
    <property type="project" value="UniProtKB-SubCell"/>
</dbReference>
<dbReference type="InterPro" id="IPR003593">
    <property type="entry name" value="AAA+_ATPase"/>
</dbReference>
<protein>
    <recommendedName>
        <fullName evidence="10">ABC transporter domain-containing protein</fullName>
    </recommendedName>
</protein>
<feature type="transmembrane region" description="Helical" evidence="9">
    <location>
        <begin position="1161"/>
        <end position="1183"/>
    </location>
</feature>
<dbReference type="GO" id="GO:0016887">
    <property type="term" value="F:ATP hydrolysis activity"/>
    <property type="evidence" value="ECO:0007669"/>
    <property type="project" value="InterPro"/>
</dbReference>
<dbReference type="Pfam" id="PF01061">
    <property type="entry name" value="ABC2_membrane"/>
    <property type="match status" value="2"/>
</dbReference>
<evidence type="ECO:0000256" key="9">
    <source>
        <dbReference type="SAM" id="Phobius"/>
    </source>
</evidence>
<keyword evidence="12" id="KW-1185">Reference proteome</keyword>
<comment type="subcellular location">
    <subcellularLocation>
        <location evidence="1">Membrane</location>
        <topology evidence="1">Multi-pass membrane protein</topology>
    </subcellularLocation>
</comment>
<comment type="caution">
    <text evidence="11">The sequence shown here is derived from an EMBL/GenBank/DDBJ whole genome shotgun (WGS) entry which is preliminary data.</text>
</comment>
<keyword evidence="4" id="KW-0547">Nucleotide-binding</keyword>
<feature type="transmembrane region" description="Helical" evidence="9">
    <location>
        <begin position="1097"/>
        <end position="1116"/>
    </location>
</feature>
<keyword evidence="5" id="KW-0067">ATP-binding</keyword>
<feature type="transmembrane region" description="Helical" evidence="9">
    <location>
        <begin position="1123"/>
        <end position="1141"/>
    </location>
</feature>
<feature type="domain" description="ABC transporter" evidence="10">
    <location>
        <begin position="785"/>
        <end position="1019"/>
    </location>
</feature>
<name>A0A9P6AL12_9AGAM</name>
<gene>
    <name evidence="11" type="ORF">BS47DRAFT_1374048</name>
</gene>
<feature type="transmembrane region" description="Helical" evidence="9">
    <location>
        <begin position="1228"/>
        <end position="1248"/>
    </location>
</feature>
<keyword evidence="6 9" id="KW-1133">Transmembrane helix</keyword>
<feature type="transmembrane region" description="Helical" evidence="9">
    <location>
        <begin position="559"/>
        <end position="580"/>
    </location>
</feature>
<keyword evidence="2" id="KW-0813">Transport</keyword>
<dbReference type="OrthoDB" id="245989at2759"/>
<evidence type="ECO:0000256" key="6">
    <source>
        <dbReference type="ARBA" id="ARBA00022989"/>
    </source>
</evidence>
<dbReference type="Pfam" id="PF06422">
    <property type="entry name" value="PDR_CDR"/>
    <property type="match status" value="1"/>
</dbReference>
<evidence type="ECO:0000313" key="11">
    <source>
        <dbReference type="EMBL" id="KAF9506761.1"/>
    </source>
</evidence>
<evidence type="ECO:0000259" key="10">
    <source>
        <dbReference type="PROSITE" id="PS50893"/>
    </source>
</evidence>
<dbReference type="InterPro" id="IPR013525">
    <property type="entry name" value="ABC2_TM"/>
</dbReference>
<feature type="transmembrane region" description="Helical" evidence="9">
    <location>
        <begin position="1195"/>
        <end position="1222"/>
    </location>
</feature>
<dbReference type="InterPro" id="IPR017871">
    <property type="entry name" value="ABC_transporter-like_CS"/>
</dbReference>
<reference evidence="11" key="1">
    <citation type="journal article" date="2020" name="Nat. Commun.">
        <title>Large-scale genome sequencing of mycorrhizal fungi provides insights into the early evolution of symbiotic traits.</title>
        <authorList>
            <person name="Miyauchi S."/>
            <person name="Kiss E."/>
            <person name="Kuo A."/>
            <person name="Drula E."/>
            <person name="Kohler A."/>
            <person name="Sanchez-Garcia M."/>
            <person name="Morin E."/>
            <person name="Andreopoulos B."/>
            <person name="Barry K.W."/>
            <person name="Bonito G."/>
            <person name="Buee M."/>
            <person name="Carver A."/>
            <person name="Chen C."/>
            <person name="Cichocki N."/>
            <person name="Clum A."/>
            <person name="Culley D."/>
            <person name="Crous P.W."/>
            <person name="Fauchery L."/>
            <person name="Girlanda M."/>
            <person name="Hayes R.D."/>
            <person name="Keri Z."/>
            <person name="LaButti K."/>
            <person name="Lipzen A."/>
            <person name="Lombard V."/>
            <person name="Magnuson J."/>
            <person name="Maillard F."/>
            <person name="Murat C."/>
            <person name="Nolan M."/>
            <person name="Ohm R.A."/>
            <person name="Pangilinan J."/>
            <person name="Pereira M.F."/>
            <person name="Perotto S."/>
            <person name="Peter M."/>
            <person name="Pfister S."/>
            <person name="Riley R."/>
            <person name="Sitrit Y."/>
            <person name="Stielow J.B."/>
            <person name="Szollosi G."/>
            <person name="Zifcakova L."/>
            <person name="Stursova M."/>
            <person name="Spatafora J.W."/>
            <person name="Tedersoo L."/>
            <person name="Vaario L.M."/>
            <person name="Yamada A."/>
            <person name="Yan M."/>
            <person name="Wang P."/>
            <person name="Xu J."/>
            <person name="Bruns T."/>
            <person name="Baldrian P."/>
            <person name="Vilgalys R."/>
            <person name="Dunand C."/>
            <person name="Henrissat B."/>
            <person name="Grigoriev I.V."/>
            <person name="Hibbett D."/>
            <person name="Nagy L.G."/>
            <person name="Martin F.M."/>
        </authorList>
    </citation>
    <scope>NUCLEOTIDE SEQUENCE</scope>
    <source>
        <strain evidence="11">UP504</strain>
    </source>
</reference>
<proteinExistence type="predicted"/>
<evidence type="ECO:0000256" key="2">
    <source>
        <dbReference type="ARBA" id="ARBA00022448"/>
    </source>
</evidence>
<keyword evidence="7 9" id="KW-0472">Membrane</keyword>
<dbReference type="InterPro" id="IPR003439">
    <property type="entry name" value="ABC_transporter-like_ATP-bd"/>
</dbReference>
<dbReference type="PROSITE" id="PS50893">
    <property type="entry name" value="ABC_TRANSPORTER_2"/>
    <property type="match status" value="2"/>
</dbReference>
<organism evidence="11 12">
    <name type="scientific">Hydnum rufescens UP504</name>
    <dbReference type="NCBI Taxonomy" id="1448309"/>
    <lineage>
        <taxon>Eukaryota</taxon>
        <taxon>Fungi</taxon>
        <taxon>Dikarya</taxon>
        <taxon>Basidiomycota</taxon>
        <taxon>Agaricomycotina</taxon>
        <taxon>Agaricomycetes</taxon>
        <taxon>Cantharellales</taxon>
        <taxon>Hydnaceae</taxon>
        <taxon>Hydnum</taxon>
    </lineage>
</organism>
<feature type="transmembrane region" description="Helical" evidence="9">
    <location>
        <begin position="686"/>
        <end position="708"/>
    </location>
</feature>
<feature type="domain" description="ABC transporter" evidence="10">
    <location>
        <begin position="108"/>
        <end position="365"/>
    </location>
</feature>
<dbReference type="SUPFAM" id="SSF52540">
    <property type="entry name" value="P-loop containing nucleoside triphosphate hydrolases"/>
    <property type="match status" value="2"/>
</dbReference>
<feature type="transmembrane region" description="Helical" evidence="9">
    <location>
        <begin position="532"/>
        <end position="552"/>
    </location>
</feature>
<keyword evidence="3 9" id="KW-0812">Transmembrane</keyword>
<evidence type="ECO:0000256" key="4">
    <source>
        <dbReference type="ARBA" id="ARBA00022741"/>
    </source>
</evidence>
<dbReference type="Gene3D" id="3.40.50.300">
    <property type="entry name" value="P-loop containing nucleotide triphosphate hydrolases"/>
    <property type="match status" value="2"/>
</dbReference>
<evidence type="ECO:0000256" key="3">
    <source>
        <dbReference type="ARBA" id="ARBA00022692"/>
    </source>
</evidence>
<accession>A0A9P6AL12</accession>
<dbReference type="EMBL" id="MU129100">
    <property type="protein sequence ID" value="KAF9506761.1"/>
    <property type="molecule type" value="Genomic_DNA"/>
</dbReference>
<dbReference type="PANTHER" id="PTHR19241">
    <property type="entry name" value="ATP-BINDING CASSETTE TRANSPORTER"/>
    <property type="match status" value="1"/>
</dbReference>